<dbReference type="Gene3D" id="3.30.70.2330">
    <property type="match status" value="1"/>
</dbReference>
<accession>A0ABR4XB30</accession>
<name>A0ABR4XB30_9MICO</name>
<protein>
    <recommendedName>
        <fullName evidence="3">HIRAN domain-containing protein</fullName>
    </recommendedName>
</protein>
<keyword evidence="2" id="KW-1185">Reference proteome</keyword>
<dbReference type="Proteomes" id="UP000029990">
    <property type="component" value="Unassembled WGS sequence"/>
</dbReference>
<evidence type="ECO:0000313" key="1">
    <source>
        <dbReference type="EMBL" id="KGN29109.1"/>
    </source>
</evidence>
<organism evidence="1 2">
    <name type="scientific">Knoellia flava TL1</name>
    <dbReference type="NCBI Taxonomy" id="1385518"/>
    <lineage>
        <taxon>Bacteria</taxon>
        <taxon>Bacillati</taxon>
        <taxon>Actinomycetota</taxon>
        <taxon>Actinomycetes</taxon>
        <taxon>Micrococcales</taxon>
        <taxon>Intrasporangiaceae</taxon>
        <taxon>Knoellia</taxon>
    </lineage>
</organism>
<gene>
    <name evidence="1" type="ORF">N798_15965</name>
</gene>
<evidence type="ECO:0008006" key="3">
    <source>
        <dbReference type="Google" id="ProtNLM"/>
    </source>
</evidence>
<sequence length="246" mass="26944">MVGESHYENAFRALLDKNKPPWGDYWAEMDDLPAAIVADPDNPHDSSAVAVWVQEELVGFLPREAAALYHPALADLAERGEHLRVGARVLVHLDDGAVSGSATVTLPPPEGVQSYNEPPDEPHQVMPHGSAMQVTCEEQHMDVLGAYVSDRERHVAVTLHAIDVQKTPRSSPYRAVEVRLDGQRVGELTKGMSEKMLDVVDFISGKGRLPLCRAVLKGSPLRAELTLQVAKAHEVKSRWLDGIESA</sequence>
<proteinExistence type="predicted"/>
<dbReference type="EMBL" id="AVPI01000067">
    <property type="protein sequence ID" value="KGN29109.1"/>
    <property type="molecule type" value="Genomic_DNA"/>
</dbReference>
<evidence type="ECO:0000313" key="2">
    <source>
        <dbReference type="Proteomes" id="UP000029990"/>
    </source>
</evidence>
<reference evidence="1 2" key="1">
    <citation type="submission" date="2013-08" db="EMBL/GenBank/DDBJ databases">
        <title>The genome sequence of Knoellia flava.</title>
        <authorList>
            <person name="Zhu W."/>
            <person name="Wang G."/>
        </authorList>
    </citation>
    <scope>NUCLEOTIDE SEQUENCE [LARGE SCALE GENOMIC DNA]</scope>
    <source>
        <strain evidence="1 2">TL1</strain>
    </source>
</reference>
<dbReference type="RefSeq" id="WP_035950229.1">
    <property type="nucleotide sequence ID" value="NZ_AVPI01000067.1"/>
</dbReference>
<comment type="caution">
    <text evidence="1">The sequence shown here is derived from an EMBL/GenBank/DDBJ whole genome shotgun (WGS) entry which is preliminary data.</text>
</comment>